<evidence type="ECO:0000256" key="2">
    <source>
        <dbReference type="SAM" id="SignalP"/>
    </source>
</evidence>
<organism evidence="3 4">
    <name type="scientific">Plasmodiophora brassicae</name>
    <name type="common">Clubroot disease agent</name>
    <dbReference type="NCBI Taxonomy" id="37360"/>
    <lineage>
        <taxon>Eukaryota</taxon>
        <taxon>Sar</taxon>
        <taxon>Rhizaria</taxon>
        <taxon>Endomyxa</taxon>
        <taxon>Phytomyxea</taxon>
        <taxon>Plasmodiophorida</taxon>
        <taxon>Plasmodiophoridae</taxon>
        <taxon>Plasmodiophora</taxon>
    </lineage>
</organism>
<keyword evidence="1" id="KW-0472">Membrane</keyword>
<feature type="signal peptide" evidence="2">
    <location>
        <begin position="1"/>
        <end position="24"/>
    </location>
</feature>
<evidence type="ECO:0000313" key="4">
    <source>
        <dbReference type="Proteomes" id="UP000290189"/>
    </source>
</evidence>
<dbReference type="AlphaFoldDB" id="A0A3P3YDT7"/>
<geneLocation type="mitochondrion" evidence="3"/>
<protein>
    <submittedName>
        <fullName evidence="3">Uncharacterized protein</fullName>
    </submittedName>
</protein>
<reference evidence="3 4" key="1">
    <citation type="submission" date="2018-03" db="EMBL/GenBank/DDBJ databases">
        <authorList>
            <person name="Fogelqvist J."/>
        </authorList>
    </citation>
    <scope>NUCLEOTIDE SEQUENCE [LARGE SCALE GENOMIC DNA]</scope>
</reference>
<feature type="transmembrane region" description="Helical" evidence="1">
    <location>
        <begin position="217"/>
        <end position="236"/>
    </location>
</feature>
<keyword evidence="2" id="KW-0732">Signal</keyword>
<accession>A0A3P3YDT7</accession>
<feature type="chain" id="PRO_5018078896" evidence="2">
    <location>
        <begin position="25"/>
        <end position="246"/>
    </location>
</feature>
<gene>
    <name evidence="3" type="ORF">PLBR_LOCUS5543</name>
</gene>
<evidence type="ECO:0000256" key="1">
    <source>
        <dbReference type="SAM" id="Phobius"/>
    </source>
</evidence>
<evidence type="ECO:0000313" key="3">
    <source>
        <dbReference type="EMBL" id="SPQ98328.1"/>
    </source>
</evidence>
<proteinExistence type="predicted"/>
<dbReference type="Proteomes" id="UP000290189">
    <property type="component" value="Unassembled WGS sequence"/>
</dbReference>
<keyword evidence="1" id="KW-1133">Transmembrane helix</keyword>
<keyword evidence="1" id="KW-0812">Transmembrane</keyword>
<sequence length="246" mass="27401">MGVRRSMVVASVVEIAIVIAVVEEVDISYMPEEIRRSLLRIGDAEDIDGSQSELDKNLEDELLWLRARTLSLRSRRNAPDCPGSAIHCLDATLVPIADLAKAKSLKAASKAKLGEKLPAGLASVAKEMLSTHPGNEVVLRVIVKHGYPFVTSPDVGIIDWKGANQPEIDKLVQALKTIAADDGIDRKLIAMGQRALDFVTDGADDPLRPEPWQLETVLLIGILWYALYQVWLYRMYRPVYTVRYRR</sequence>
<dbReference type="EMBL" id="OVEO01000009">
    <property type="protein sequence ID" value="SPQ98328.1"/>
    <property type="molecule type" value="Genomic_DNA"/>
</dbReference>
<name>A0A3P3YDT7_PLABS</name>
<keyword evidence="3" id="KW-0496">Mitochondrion</keyword>